<dbReference type="InterPro" id="IPR004675">
    <property type="entry name" value="AhpD_core"/>
</dbReference>
<proteinExistence type="predicted"/>
<feature type="domain" description="Carboxymuconolactone decarboxylase-like" evidence="1">
    <location>
        <begin position="62"/>
        <end position="121"/>
    </location>
</feature>
<dbReference type="InterPro" id="IPR010195">
    <property type="entry name" value="Uncharacterised_peroxidase-rel"/>
</dbReference>
<dbReference type="Pfam" id="PF02627">
    <property type="entry name" value="CMD"/>
    <property type="match status" value="1"/>
</dbReference>
<dbReference type="SUPFAM" id="SSF69118">
    <property type="entry name" value="AhpD-like"/>
    <property type="match status" value="1"/>
</dbReference>
<gene>
    <name evidence="2" type="ORF">EDE15_3730</name>
</gene>
<sequence>MKESPAPARTTDDQASTQIVTNLPIVQEDAATGAVAKSYSDYREHFGRPDVPDILKCFATHPPLLEQMIALASSLLFIEGRLPRRVKEMIATYVSALNDCPYCLDSHASFLRTQGGSDELLSALSNGSLESPSISTKERQLLSFTRKVTNESYKVTADDIRQLNDVGWDQLQIAEATHITALFAFFNRVVNTFGLPSQHRLDLDLAPTNSKENR</sequence>
<dbReference type="AlphaFoldDB" id="A0A3R9NW41"/>
<accession>A0A3R9NW41</accession>
<evidence type="ECO:0000259" key="1">
    <source>
        <dbReference type="Pfam" id="PF02627"/>
    </source>
</evidence>
<protein>
    <submittedName>
        <fullName evidence="2">Putative peroxidase-related enzyme</fullName>
    </submittedName>
</protein>
<dbReference type="PANTHER" id="PTHR35446:SF2">
    <property type="entry name" value="CARBOXYMUCONOLACTONE DECARBOXYLASE-LIKE DOMAIN-CONTAINING PROTEIN"/>
    <property type="match status" value="1"/>
</dbReference>
<name>A0A3R9NW41_9BACT</name>
<dbReference type="GO" id="GO:0051920">
    <property type="term" value="F:peroxiredoxin activity"/>
    <property type="evidence" value="ECO:0007669"/>
    <property type="project" value="InterPro"/>
</dbReference>
<dbReference type="InterPro" id="IPR003779">
    <property type="entry name" value="CMD-like"/>
</dbReference>
<keyword evidence="2" id="KW-0560">Oxidoreductase</keyword>
<comment type="caution">
    <text evidence="2">The sequence shown here is derived from an EMBL/GenBank/DDBJ whole genome shotgun (WGS) entry which is preliminary data.</text>
</comment>
<reference evidence="2 3" key="1">
    <citation type="submission" date="2018-12" db="EMBL/GenBank/DDBJ databases">
        <title>Sequencing of bacterial isolates from soil warming experiment in Harvard Forest, Massachusetts, USA.</title>
        <authorList>
            <person name="Deangelis K."/>
        </authorList>
    </citation>
    <scope>NUCLEOTIDE SEQUENCE [LARGE SCALE GENOMIC DNA]</scope>
    <source>
        <strain evidence="2 3">EB153</strain>
    </source>
</reference>
<dbReference type="RefSeq" id="WP_185827236.1">
    <property type="nucleotide sequence ID" value="NZ_RSDW01000001.1"/>
</dbReference>
<dbReference type="EMBL" id="RSDW01000001">
    <property type="protein sequence ID" value="RSL18174.1"/>
    <property type="molecule type" value="Genomic_DNA"/>
</dbReference>
<dbReference type="Gene3D" id="1.20.1290.10">
    <property type="entry name" value="AhpD-like"/>
    <property type="match status" value="1"/>
</dbReference>
<evidence type="ECO:0000313" key="2">
    <source>
        <dbReference type="EMBL" id="RSL18174.1"/>
    </source>
</evidence>
<keyword evidence="2" id="KW-0575">Peroxidase</keyword>
<dbReference type="NCBIfam" id="TIGR00778">
    <property type="entry name" value="ahpD_dom"/>
    <property type="match status" value="1"/>
</dbReference>
<keyword evidence="3" id="KW-1185">Reference proteome</keyword>
<dbReference type="InterPro" id="IPR029032">
    <property type="entry name" value="AhpD-like"/>
</dbReference>
<dbReference type="PANTHER" id="PTHR35446">
    <property type="entry name" value="SI:CH211-175M2.5"/>
    <property type="match status" value="1"/>
</dbReference>
<dbReference type="NCBIfam" id="TIGR01926">
    <property type="entry name" value="peroxid_rel"/>
    <property type="match status" value="1"/>
</dbReference>
<dbReference type="Proteomes" id="UP000269669">
    <property type="component" value="Unassembled WGS sequence"/>
</dbReference>
<organism evidence="2 3">
    <name type="scientific">Edaphobacter aggregans</name>
    <dbReference type="NCBI Taxonomy" id="570835"/>
    <lineage>
        <taxon>Bacteria</taxon>
        <taxon>Pseudomonadati</taxon>
        <taxon>Acidobacteriota</taxon>
        <taxon>Terriglobia</taxon>
        <taxon>Terriglobales</taxon>
        <taxon>Acidobacteriaceae</taxon>
        <taxon>Edaphobacter</taxon>
    </lineage>
</organism>
<evidence type="ECO:0000313" key="3">
    <source>
        <dbReference type="Proteomes" id="UP000269669"/>
    </source>
</evidence>